<gene>
    <name evidence="2" type="ORF">J2Z66_008197</name>
</gene>
<comment type="caution">
    <text evidence="2">The sequence shown here is derived from an EMBL/GenBank/DDBJ whole genome shotgun (WGS) entry which is preliminary data.</text>
</comment>
<evidence type="ECO:0000313" key="3">
    <source>
        <dbReference type="Proteomes" id="UP001519287"/>
    </source>
</evidence>
<name>A0ABS4J9L4_9BACL</name>
<protein>
    <submittedName>
        <fullName evidence="2">Uncharacterized protein</fullName>
    </submittedName>
</protein>
<sequence length="71" mass="8359">MEVQRARKKKEESRKAGKPESRMKENFTSSLKVLREEHTPKLPACGRNERMLDLTMFFIVKVRMWSGSNAF</sequence>
<keyword evidence="3" id="KW-1185">Reference proteome</keyword>
<dbReference type="RefSeq" id="WP_209979105.1">
    <property type="nucleotide sequence ID" value="NZ_JAGGLB010000051.1"/>
</dbReference>
<accession>A0ABS4J9L4</accession>
<evidence type="ECO:0000313" key="2">
    <source>
        <dbReference type="EMBL" id="MBP1996549.1"/>
    </source>
</evidence>
<proteinExistence type="predicted"/>
<feature type="compositionally biased region" description="Basic and acidic residues" evidence="1">
    <location>
        <begin position="9"/>
        <end position="25"/>
    </location>
</feature>
<reference evidence="2 3" key="1">
    <citation type="submission" date="2021-03" db="EMBL/GenBank/DDBJ databases">
        <title>Genomic Encyclopedia of Type Strains, Phase IV (KMG-IV): sequencing the most valuable type-strain genomes for metagenomic binning, comparative biology and taxonomic classification.</title>
        <authorList>
            <person name="Goeker M."/>
        </authorList>
    </citation>
    <scope>NUCLEOTIDE SEQUENCE [LARGE SCALE GENOMIC DNA]</scope>
    <source>
        <strain evidence="2 3">DSM 26048</strain>
    </source>
</reference>
<organism evidence="2 3">
    <name type="scientific">Paenibacillus eucommiae</name>
    <dbReference type="NCBI Taxonomy" id="1355755"/>
    <lineage>
        <taxon>Bacteria</taxon>
        <taxon>Bacillati</taxon>
        <taxon>Bacillota</taxon>
        <taxon>Bacilli</taxon>
        <taxon>Bacillales</taxon>
        <taxon>Paenibacillaceae</taxon>
        <taxon>Paenibacillus</taxon>
    </lineage>
</organism>
<evidence type="ECO:0000256" key="1">
    <source>
        <dbReference type="SAM" id="MobiDB-lite"/>
    </source>
</evidence>
<dbReference type="Proteomes" id="UP001519287">
    <property type="component" value="Unassembled WGS sequence"/>
</dbReference>
<feature type="region of interest" description="Disordered" evidence="1">
    <location>
        <begin position="1"/>
        <end position="34"/>
    </location>
</feature>
<dbReference type="EMBL" id="JAGGLB010000051">
    <property type="protein sequence ID" value="MBP1996549.1"/>
    <property type="molecule type" value="Genomic_DNA"/>
</dbReference>